<sequence>MEAMRREITTEEIETFWRDGIVCLHEIIDPQLVLSMSDPIAALVGTAQVADLSAMGDALAANGQDVPRSETPADARGQFFAGVDHWLEHEEFRQFACQSPLPEIAGRIMRSDLVYLWEDSVLSKEPGTIERTAWHQDMGYFHVSGNKVCTMWCPLDSVTTDSGSVHFVVGSHLWDDIYQPNLFVSSVVIPGTVGEQIPDVEAMAKRGECQIVTFDTKPGDVTVHHARTIHGAGPNTSERHRRAISLRYCGDDVVYLTRPGAPLKEHHHKMVEGATLNSEDCPIVWRRN</sequence>
<dbReference type="InterPro" id="IPR008775">
    <property type="entry name" value="Phytyl_CoA_dOase-like"/>
</dbReference>
<dbReference type="EMBL" id="CAEZYK010000173">
    <property type="protein sequence ID" value="CAB4738509.1"/>
    <property type="molecule type" value="Genomic_DNA"/>
</dbReference>
<dbReference type="EMBL" id="CAFBPQ010000050">
    <property type="protein sequence ID" value="CAB5030250.1"/>
    <property type="molecule type" value="Genomic_DNA"/>
</dbReference>
<dbReference type="PANTHER" id="PTHR20883:SF49">
    <property type="entry name" value="PHYTANOYL-COA DIOXYGENASE"/>
    <property type="match status" value="1"/>
</dbReference>
<organism evidence="1">
    <name type="scientific">freshwater metagenome</name>
    <dbReference type="NCBI Taxonomy" id="449393"/>
    <lineage>
        <taxon>unclassified sequences</taxon>
        <taxon>metagenomes</taxon>
        <taxon>ecological metagenomes</taxon>
    </lineage>
</organism>
<proteinExistence type="predicted"/>
<dbReference type="PANTHER" id="PTHR20883">
    <property type="entry name" value="PHYTANOYL-COA DIOXYGENASE DOMAIN CONTAINING 1"/>
    <property type="match status" value="1"/>
</dbReference>
<protein>
    <submittedName>
        <fullName evidence="1">Unannotated protein</fullName>
    </submittedName>
</protein>
<dbReference type="EMBL" id="CAFBOF010000104">
    <property type="protein sequence ID" value="CAB4993001.1"/>
    <property type="molecule type" value="Genomic_DNA"/>
</dbReference>
<reference evidence="1" key="1">
    <citation type="submission" date="2020-05" db="EMBL/GenBank/DDBJ databases">
        <authorList>
            <person name="Chiriac C."/>
            <person name="Salcher M."/>
            <person name="Ghai R."/>
            <person name="Kavagutti S V."/>
        </authorList>
    </citation>
    <scope>NUCLEOTIDE SEQUENCE</scope>
</reference>
<evidence type="ECO:0000313" key="2">
    <source>
        <dbReference type="EMBL" id="CAB4901708.1"/>
    </source>
</evidence>
<dbReference type="Gene3D" id="2.60.120.620">
    <property type="entry name" value="q2cbj1_9rhob like domain"/>
    <property type="match status" value="1"/>
</dbReference>
<evidence type="ECO:0000313" key="3">
    <source>
        <dbReference type="EMBL" id="CAB4993001.1"/>
    </source>
</evidence>
<evidence type="ECO:0000313" key="1">
    <source>
        <dbReference type="EMBL" id="CAB4738509.1"/>
    </source>
</evidence>
<dbReference type="EMBL" id="CAFBMM010000015">
    <property type="protein sequence ID" value="CAB4901708.1"/>
    <property type="molecule type" value="Genomic_DNA"/>
</dbReference>
<gene>
    <name evidence="1" type="ORF">UFOPK2683_01730</name>
    <name evidence="2" type="ORF">UFOPK3605_00520</name>
    <name evidence="3" type="ORF">UFOPK3897_01842</name>
    <name evidence="4" type="ORF">UFOPK4121_01295</name>
</gene>
<name>A0A6J6SWK3_9ZZZZ</name>
<dbReference type="Pfam" id="PF05721">
    <property type="entry name" value="PhyH"/>
    <property type="match status" value="1"/>
</dbReference>
<evidence type="ECO:0000313" key="4">
    <source>
        <dbReference type="EMBL" id="CAB5030250.1"/>
    </source>
</evidence>
<dbReference type="AlphaFoldDB" id="A0A6J6SWK3"/>
<dbReference type="SUPFAM" id="SSF51197">
    <property type="entry name" value="Clavaminate synthase-like"/>
    <property type="match status" value="1"/>
</dbReference>
<accession>A0A6J6SWK3</accession>